<sequence length="211" mass="23922">MSSHEFMRKFDTLHKIRLRTDNLETVSSLLKQEISNVKQEEDNMKEYKAELDLLLAEKLHHVEILRQIHSDISMIENVMKQGRQALLAGESRTVSLHKEYTPLRKELNDLRKEVNLDAVAESEIDDLDLSSIKSHNRRSSGLVNGERSKSKSGSKRPLSSGGVDKKGAEHSSTLPPMKQCASCHQHIHRNAPICPLCKAKSRSRNPKKAKK</sequence>
<gene>
    <name evidence="4" type="ORF">EB796_008215</name>
</gene>
<dbReference type="PANTHER" id="PTHR31058">
    <property type="entry name" value="ZINC FINGER C4H2 DOMAIN-CONTAINING PROTEIN"/>
    <property type="match status" value="1"/>
</dbReference>
<feature type="region of interest" description="Disordered" evidence="2">
    <location>
        <begin position="135"/>
        <end position="184"/>
    </location>
</feature>
<dbReference type="PROSITE" id="PS51896">
    <property type="entry name" value="ZF_C4H2"/>
    <property type="match status" value="1"/>
</dbReference>
<dbReference type="InterPro" id="IPR044069">
    <property type="entry name" value="ZF_C4H2"/>
</dbReference>
<dbReference type="Pfam" id="PF10146">
    <property type="entry name" value="zf-C4H2"/>
    <property type="match status" value="2"/>
</dbReference>
<dbReference type="GO" id="GO:0045666">
    <property type="term" value="P:positive regulation of neuron differentiation"/>
    <property type="evidence" value="ECO:0007669"/>
    <property type="project" value="TreeGrafter"/>
</dbReference>
<name>A0A7J7K683_BUGNE</name>
<dbReference type="EMBL" id="VXIV02001323">
    <property type="protein sequence ID" value="KAF6033474.1"/>
    <property type="molecule type" value="Genomic_DNA"/>
</dbReference>
<keyword evidence="5" id="KW-1185">Reference proteome</keyword>
<organism evidence="4 5">
    <name type="scientific">Bugula neritina</name>
    <name type="common">Brown bryozoan</name>
    <name type="synonym">Sertularia neritina</name>
    <dbReference type="NCBI Taxonomy" id="10212"/>
    <lineage>
        <taxon>Eukaryota</taxon>
        <taxon>Metazoa</taxon>
        <taxon>Spiralia</taxon>
        <taxon>Lophotrochozoa</taxon>
        <taxon>Bryozoa</taxon>
        <taxon>Gymnolaemata</taxon>
        <taxon>Cheilostomatida</taxon>
        <taxon>Flustrina</taxon>
        <taxon>Buguloidea</taxon>
        <taxon>Bugulidae</taxon>
        <taxon>Bugula</taxon>
    </lineage>
</organism>
<dbReference type="AlphaFoldDB" id="A0A7J7K683"/>
<accession>A0A7J7K683</accession>
<keyword evidence="1" id="KW-0175">Coiled coil</keyword>
<evidence type="ECO:0000313" key="5">
    <source>
        <dbReference type="Proteomes" id="UP000593567"/>
    </source>
</evidence>
<proteinExistence type="predicted"/>
<dbReference type="PANTHER" id="PTHR31058:SF2">
    <property type="entry name" value="ZINC FINGER C4H2 DOMAIN-CONTAINING PROTEIN"/>
    <property type="match status" value="1"/>
</dbReference>
<dbReference type="Proteomes" id="UP000593567">
    <property type="component" value="Unassembled WGS sequence"/>
</dbReference>
<dbReference type="InterPro" id="IPR018482">
    <property type="entry name" value="Znf-C4H2"/>
</dbReference>
<evidence type="ECO:0000313" key="4">
    <source>
        <dbReference type="EMBL" id="KAF6033474.1"/>
    </source>
</evidence>
<dbReference type="OrthoDB" id="20865at2759"/>
<feature type="domain" description="C4H2-type" evidence="3">
    <location>
        <begin position="172"/>
        <end position="211"/>
    </location>
</feature>
<evidence type="ECO:0000259" key="3">
    <source>
        <dbReference type="PROSITE" id="PS51896"/>
    </source>
</evidence>
<evidence type="ECO:0000256" key="1">
    <source>
        <dbReference type="SAM" id="Coils"/>
    </source>
</evidence>
<comment type="caution">
    <text evidence="4">The sequence shown here is derived from an EMBL/GenBank/DDBJ whole genome shotgun (WGS) entry which is preliminary data.</text>
</comment>
<evidence type="ECO:0000256" key="2">
    <source>
        <dbReference type="SAM" id="MobiDB-lite"/>
    </source>
</evidence>
<dbReference type="GO" id="GO:0005634">
    <property type="term" value="C:nucleus"/>
    <property type="evidence" value="ECO:0007669"/>
    <property type="project" value="TreeGrafter"/>
</dbReference>
<protein>
    <submittedName>
        <fullName evidence="4">ZC4H2</fullName>
    </submittedName>
</protein>
<reference evidence="4" key="1">
    <citation type="submission" date="2020-06" db="EMBL/GenBank/DDBJ databases">
        <title>Draft genome of Bugula neritina, a colonial animal packing powerful symbionts and potential medicines.</title>
        <authorList>
            <person name="Rayko M."/>
        </authorList>
    </citation>
    <scope>NUCLEOTIDE SEQUENCE [LARGE SCALE GENOMIC DNA]</scope>
    <source>
        <strain evidence="4">Kwan_BN1</strain>
    </source>
</reference>
<feature type="coiled-coil region" evidence="1">
    <location>
        <begin position="30"/>
        <end position="57"/>
    </location>
</feature>